<gene>
    <name evidence="1" type="ORF">CPB83DRAFT_857112</name>
</gene>
<protein>
    <submittedName>
        <fullName evidence="1">Uncharacterized protein</fullName>
    </submittedName>
</protein>
<proteinExistence type="predicted"/>
<dbReference type="InterPro" id="IPR032675">
    <property type="entry name" value="LRR_dom_sf"/>
</dbReference>
<organism evidence="1 2">
    <name type="scientific">Crepidotus variabilis</name>
    <dbReference type="NCBI Taxonomy" id="179855"/>
    <lineage>
        <taxon>Eukaryota</taxon>
        <taxon>Fungi</taxon>
        <taxon>Dikarya</taxon>
        <taxon>Basidiomycota</taxon>
        <taxon>Agaricomycotina</taxon>
        <taxon>Agaricomycetes</taxon>
        <taxon>Agaricomycetidae</taxon>
        <taxon>Agaricales</taxon>
        <taxon>Agaricineae</taxon>
        <taxon>Crepidotaceae</taxon>
        <taxon>Crepidotus</taxon>
    </lineage>
</organism>
<dbReference type="SUPFAM" id="SSF52047">
    <property type="entry name" value="RNI-like"/>
    <property type="match status" value="1"/>
</dbReference>
<keyword evidence="2" id="KW-1185">Reference proteome</keyword>
<evidence type="ECO:0000313" key="1">
    <source>
        <dbReference type="EMBL" id="KAF9526865.1"/>
    </source>
</evidence>
<sequence length="290" mass="33204">MSELDPRFPPELEQEICLQTYFLCTTTKKPRSVHLMLVARRFHDWVAKHKYCTLQQLSHEHNIFEKLVPASSGKYYGPFVKHLMMGGAQDKDQLETLLRHCPNVVDLAIWSPHDTSLFVELLATESRSVRLRSISTNFSSLSEDDIVGPAFSKVSHLDVTNMGGKELARWTILTRLPELTHLIINEEVTPEVIRCLLKGCQHLQILVLARSPGYDLGTEIRDRRLVLLKISRYTIDDWMAFVNGTSEDIFSIAESISRAKSAGYKDCHTRWISSHRVKEDLMELGYHGNI</sequence>
<dbReference type="Gene3D" id="3.80.10.10">
    <property type="entry name" value="Ribonuclease Inhibitor"/>
    <property type="match status" value="1"/>
</dbReference>
<evidence type="ECO:0000313" key="2">
    <source>
        <dbReference type="Proteomes" id="UP000807306"/>
    </source>
</evidence>
<dbReference type="AlphaFoldDB" id="A0A9P6JNP2"/>
<dbReference type="OrthoDB" id="2900663at2759"/>
<accession>A0A9P6JNP2</accession>
<reference evidence="1" key="1">
    <citation type="submission" date="2020-11" db="EMBL/GenBank/DDBJ databases">
        <authorList>
            <consortium name="DOE Joint Genome Institute"/>
            <person name="Ahrendt S."/>
            <person name="Riley R."/>
            <person name="Andreopoulos W."/>
            <person name="Labutti K."/>
            <person name="Pangilinan J."/>
            <person name="Ruiz-Duenas F.J."/>
            <person name="Barrasa J.M."/>
            <person name="Sanchez-Garcia M."/>
            <person name="Camarero S."/>
            <person name="Miyauchi S."/>
            <person name="Serrano A."/>
            <person name="Linde D."/>
            <person name="Babiker R."/>
            <person name="Drula E."/>
            <person name="Ayuso-Fernandez I."/>
            <person name="Pacheco R."/>
            <person name="Padilla G."/>
            <person name="Ferreira P."/>
            <person name="Barriuso J."/>
            <person name="Kellner H."/>
            <person name="Castanera R."/>
            <person name="Alfaro M."/>
            <person name="Ramirez L."/>
            <person name="Pisabarro A.G."/>
            <person name="Kuo A."/>
            <person name="Tritt A."/>
            <person name="Lipzen A."/>
            <person name="He G."/>
            <person name="Yan M."/>
            <person name="Ng V."/>
            <person name="Cullen D."/>
            <person name="Martin F."/>
            <person name="Rosso M.-N."/>
            <person name="Henrissat B."/>
            <person name="Hibbett D."/>
            <person name="Martinez A.T."/>
            <person name="Grigoriev I.V."/>
        </authorList>
    </citation>
    <scope>NUCLEOTIDE SEQUENCE</scope>
    <source>
        <strain evidence="1">CBS 506.95</strain>
    </source>
</reference>
<dbReference type="EMBL" id="MU157866">
    <property type="protein sequence ID" value="KAF9526865.1"/>
    <property type="molecule type" value="Genomic_DNA"/>
</dbReference>
<comment type="caution">
    <text evidence="1">The sequence shown here is derived from an EMBL/GenBank/DDBJ whole genome shotgun (WGS) entry which is preliminary data.</text>
</comment>
<name>A0A9P6JNP2_9AGAR</name>
<dbReference type="Proteomes" id="UP000807306">
    <property type="component" value="Unassembled WGS sequence"/>
</dbReference>